<keyword evidence="1" id="KW-0472">Membrane</keyword>
<proteinExistence type="predicted"/>
<dbReference type="EMBL" id="LAZR01000153">
    <property type="protein sequence ID" value="KKN85985.1"/>
    <property type="molecule type" value="Genomic_DNA"/>
</dbReference>
<keyword evidence="1" id="KW-0812">Transmembrane</keyword>
<gene>
    <name evidence="2" type="ORF">LCGC14_0273970</name>
</gene>
<evidence type="ECO:0000313" key="2">
    <source>
        <dbReference type="EMBL" id="KKN85985.1"/>
    </source>
</evidence>
<name>A0A0F9TY81_9ZZZZ</name>
<keyword evidence="1" id="KW-1133">Transmembrane helix</keyword>
<accession>A0A0F9TY81</accession>
<feature type="transmembrane region" description="Helical" evidence="1">
    <location>
        <begin position="14"/>
        <end position="36"/>
    </location>
</feature>
<reference evidence="2" key="1">
    <citation type="journal article" date="2015" name="Nature">
        <title>Complex archaea that bridge the gap between prokaryotes and eukaryotes.</title>
        <authorList>
            <person name="Spang A."/>
            <person name="Saw J.H."/>
            <person name="Jorgensen S.L."/>
            <person name="Zaremba-Niedzwiedzka K."/>
            <person name="Martijn J."/>
            <person name="Lind A.E."/>
            <person name="van Eijk R."/>
            <person name="Schleper C."/>
            <person name="Guy L."/>
            <person name="Ettema T.J."/>
        </authorList>
    </citation>
    <scope>NUCLEOTIDE SEQUENCE</scope>
</reference>
<evidence type="ECO:0000256" key="1">
    <source>
        <dbReference type="SAM" id="Phobius"/>
    </source>
</evidence>
<sequence length="51" mass="6152">MRQLAEFVWGPKDAIDLTVVVVCVVVITIAWLLDLFDRWRIKRKQKKRNQR</sequence>
<comment type="caution">
    <text evidence="2">The sequence shown here is derived from an EMBL/GenBank/DDBJ whole genome shotgun (WGS) entry which is preliminary data.</text>
</comment>
<protein>
    <submittedName>
        <fullName evidence="2">Uncharacterized protein</fullName>
    </submittedName>
</protein>
<organism evidence="2">
    <name type="scientific">marine sediment metagenome</name>
    <dbReference type="NCBI Taxonomy" id="412755"/>
    <lineage>
        <taxon>unclassified sequences</taxon>
        <taxon>metagenomes</taxon>
        <taxon>ecological metagenomes</taxon>
    </lineage>
</organism>
<dbReference type="AlphaFoldDB" id="A0A0F9TY81"/>